<keyword evidence="3" id="KW-1185">Reference proteome</keyword>
<dbReference type="Pfam" id="PF06210">
    <property type="entry name" value="DUF1003"/>
    <property type="match status" value="1"/>
</dbReference>
<feature type="transmembrane region" description="Helical" evidence="1">
    <location>
        <begin position="12"/>
        <end position="32"/>
    </location>
</feature>
<evidence type="ECO:0008006" key="4">
    <source>
        <dbReference type="Google" id="ProtNLM"/>
    </source>
</evidence>
<protein>
    <recommendedName>
        <fullName evidence="4">DUF1003 domain-containing protein</fullName>
    </recommendedName>
</protein>
<sequence length="128" mass="15215">MADRMAKFGGSWKFILSFFFLLILWMVINTLFFTEERFDPYPFILLNLVLSCLAAIQAPIIMMSQSRQAEKDRLQANKEYQPNLKAELEIQQLHSRLDLFMKQQWESLLELQRIQLELTEELIDGKKK</sequence>
<dbReference type="RefSeq" id="WP_194848559.1">
    <property type="nucleotide sequence ID" value="NZ_JAAEJV010000103.1"/>
</dbReference>
<reference evidence="2 3" key="1">
    <citation type="submission" date="2020-01" db="EMBL/GenBank/DDBJ databases">
        <title>Draft genome sequence of Cand. Neptunochlamydia vexilliferae K9.</title>
        <authorList>
            <person name="Schulz F."/>
            <person name="Koestlbacher S."/>
            <person name="Wascher F."/>
            <person name="Pizzetti I."/>
            <person name="Horn M."/>
        </authorList>
    </citation>
    <scope>NUCLEOTIDE SEQUENCE [LARGE SCALE GENOMIC DNA]</scope>
    <source>
        <strain evidence="2 3">K9</strain>
    </source>
</reference>
<organism evidence="2 3">
    <name type="scientific">Candidatus Neptunichlamydia vexilliferae</name>
    <dbReference type="NCBI Taxonomy" id="1651774"/>
    <lineage>
        <taxon>Bacteria</taxon>
        <taxon>Pseudomonadati</taxon>
        <taxon>Chlamydiota</taxon>
        <taxon>Chlamydiia</taxon>
        <taxon>Parachlamydiales</taxon>
        <taxon>Simkaniaceae</taxon>
        <taxon>Candidatus Neptunichlamydia</taxon>
    </lineage>
</organism>
<evidence type="ECO:0000256" key="1">
    <source>
        <dbReference type="SAM" id="Phobius"/>
    </source>
</evidence>
<dbReference type="EMBL" id="JAAEJV010000103">
    <property type="protein sequence ID" value="MBF5060246.1"/>
    <property type="molecule type" value="Genomic_DNA"/>
</dbReference>
<dbReference type="InterPro" id="IPR010406">
    <property type="entry name" value="DUF1003"/>
</dbReference>
<keyword evidence="1" id="KW-0472">Membrane</keyword>
<proteinExistence type="predicted"/>
<comment type="caution">
    <text evidence="2">The sequence shown here is derived from an EMBL/GenBank/DDBJ whole genome shotgun (WGS) entry which is preliminary data.</text>
</comment>
<gene>
    <name evidence="2" type="ORF">NEPTK9_001779</name>
</gene>
<accession>A0ABS0B3C1</accession>
<dbReference type="PANTHER" id="PTHR41386:SF1">
    <property type="entry name" value="MEMBRANE PROTEIN"/>
    <property type="match status" value="1"/>
</dbReference>
<evidence type="ECO:0000313" key="2">
    <source>
        <dbReference type="EMBL" id="MBF5060246.1"/>
    </source>
</evidence>
<dbReference type="PANTHER" id="PTHR41386">
    <property type="entry name" value="INTEGRAL MEMBRANE PROTEIN-RELATED"/>
    <property type="match status" value="1"/>
</dbReference>
<feature type="transmembrane region" description="Helical" evidence="1">
    <location>
        <begin position="44"/>
        <end position="63"/>
    </location>
</feature>
<dbReference type="Proteomes" id="UP001194714">
    <property type="component" value="Unassembled WGS sequence"/>
</dbReference>
<keyword evidence="1" id="KW-0812">Transmembrane</keyword>
<name>A0ABS0B3C1_9BACT</name>
<evidence type="ECO:0000313" key="3">
    <source>
        <dbReference type="Proteomes" id="UP001194714"/>
    </source>
</evidence>
<keyword evidence="1" id="KW-1133">Transmembrane helix</keyword>